<dbReference type="SUPFAM" id="SSF51206">
    <property type="entry name" value="cAMP-binding domain-like"/>
    <property type="match status" value="1"/>
</dbReference>
<dbReference type="InterPro" id="IPR000595">
    <property type="entry name" value="cNMP-bd_dom"/>
</dbReference>
<organism evidence="2 3">
    <name type="scientific">Candidatus Amulumruptor caecigallinarius</name>
    <dbReference type="NCBI Taxonomy" id="2109911"/>
    <lineage>
        <taxon>Bacteria</taxon>
        <taxon>Pseudomonadati</taxon>
        <taxon>Bacteroidota</taxon>
        <taxon>Bacteroidia</taxon>
        <taxon>Bacteroidales</taxon>
        <taxon>Muribaculaceae</taxon>
        <taxon>Candidatus Amulumruptor</taxon>
    </lineage>
</organism>
<dbReference type="Proteomes" id="UP000711407">
    <property type="component" value="Unassembled WGS sequence"/>
</dbReference>
<name>A0A4Q0UB17_9BACT</name>
<dbReference type="CDD" id="cd00038">
    <property type="entry name" value="CAP_ED"/>
    <property type="match status" value="1"/>
</dbReference>
<comment type="caution">
    <text evidence="2">The sequence shown here is derived from an EMBL/GenBank/DDBJ whole genome shotgun (WGS) entry which is preliminary data.</text>
</comment>
<dbReference type="EMBL" id="DYXT01000026">
    <property type="protein sequence ID" value="HJE38977.1"/>
    <property type="molecule type" value="Genomic_DNA"/>
</dbReference>
<evidence type="ECO:0000313" key="3">
    <source>
        <dbReference type="Proteomes" id="UP000711407"/>
    </source>
</evidence>
<dbReference type="InterPro" id="IPR018490">
    <property type="entry name" value="cNMP-bd_dom_sf"/>
</dbReference>
<accession>A0A4Q0UB17</accession>
<reference evidence="2" key="1">
    <citation type="journal article" date="2021" name="PeerJ">
        <title>Extensive microbial diversity within the chicken gut microbiome revealed by metagenomics and culture.</title>
        <authorList>
            <person name="Gilroy R."/>
            <person name="Ravi A."/>
            <person name="Getino M."/>
            <person name="Pursley I."/>
            <person name="Horton D.L."/>
            <person name="Alikhan N.F."/>
            <person name="Baker D."/>
            <person name="Gharbi K."/>
            <person name="Hall N."/>
            <person name="Watson M."/>
            <person name="Adriaenssens E.M."/>
            <person name="Foster-Nyarko E."/>
            <person name="Jarju S."/>
            <person name="Secka A."/>
            <person name="Antonio M."/>
            <person name="Oren A."/>
            <person name="Chaudhuri R.R."/>
            <person name="La Ragione R."/>
            <person name="Hildebrand F."/>
            <person name="Pallen M.J."/>
        </authorList>
    </citation>
    <scope>NUCLEOTIDE SEQUENCE</scope>
    <source>
        <strain evidence="2">4100</strain>
    </source>
</reference>
<evidence type="ECO:0000259" key="1">
    <source>
        <dbReference type="Pfam" id="PF00027"/>
    </source>
</evidence>
<gene>
    <name evidence="2" type="ORF">K8V47_04370</name>
</gene>
<evidence type="ECO:0000313" key="2">
    <source>
        <dbReference type="EMBL" id="HJE38977.1"/>
    </source>
</evidence>
<dbReference type="AlphaFoldDB" id="A0A4Q0UB17"/>
<dbReference type="Gene3D" id="2.60.120.10">
    <property type="entry name" value="Jelly Rolls"/>
    <property type="match status" value="1"/>
</dbReference>
<dbReference type="InterPro" id="IPR014710">
    <property type="entry name" value="RmlC-like_jellyroll"/>
</dbReference>
<proteinExistence type="predicted"/>
<sequence length="190" mass="21899">MEKFNTYIEHIEPEFWRELCVGEGKLLHFERGAEFVSVGSVARYIGYIQSGTMKYVGYSEDGTELVVGMQSDGDFIADFPWSLYDRKARVSIVAVKSCDVYCFPTKELKCRMNADLDLQKKVMHATEAIHTTLYDRYLDLCCKTPQQRYDALLSSYPDIFTWFSLKDIASFLNVTPTHLSRLRKNSKIQG</sequence>
<dbReference type="Pfam" id="PF00027">
    <property type="entry name" value="cNMP_binding"/>
    <property type="match status" value="1"/>
</dbReference>
<protein>
    <submittedName>
        <fullName evidence="2">Crp/Fnr family transcriptional regulator</fullName>
    </submittedName>
</protein>
<reference evidence="2" key="2">
    <citation type="submission" date="2021-09" db="EMBL/GenBank/DDBJ databases">
        <authorList>
            <person name="Gilroy R."/>
        </authorList>
    </citation>
    <scope>NUCLEOTIDE SEQUENCE</scope>
    <source>
        <strain evidence="2">4100</strain>
    </source>
</reference>
<feature type="domain" description="Cyclic nucleotide-binding" evidence="1">
    <location>
        <begin position="27"/>
        <end position="109"/>
    </location>
</feature>